<feature type="transmembrane region" description="Helical" evidence="14">
    <location>
        <begin position="6"/>
        <end position="25"/>
    </location>
</feature>
<feature type="region of interest" description="Disordered" evidence="15">
    <location>
        <begin position="218"/>
        <end position="260"/>
    </location>
</feature>
<feature type="transmembrane region" description="Helical" evidence="14">
    <location>
        <begin position="429"/>
        <end position="452"/>
    </location>
</feature>
<keyword evidence="8 14" id="KW-0812">Transmembrane</keyword>
<sequence length="508" mass="58445">MGRLAVAVIVSSWVIPTSILVNRIVPEPYMDEIFHIPQAQLYCKGNFWSWDPMITTPPGLYYLSLAHVACLFPGMFFVQKVSSFAELCSTSMLRFVNGVLAILCGIIIYEIITHLRPTLCKRKAAFFAVILALYPLHWFFTFLYYTDVASLTAVLAMYLTCLKKKYYFSALLGAFAVFIRQTNIIWMLFVACTGVIDITLTHPRKKVKVDELNESGKETGRLIPNNSVSASSNMRRRKPNSADASKYSATAANGSSSTQSSGFLDEIQDICLASWHMKWKLFISFCPFFMVLVAFVAFVRWNGSVVLGAKEAHAVSPHFAQIMYFSLVSTLATAPLHFSLCHVANMFQSFWKNRLGFFQWLVALTAGFLSVHFFSIAHPYLVADNRHYTFYLWRKVIKAHWLMKYFLVPFYVYSWSSIFNILGKVRQKVWVLTYFLATAAVLVPAPLIEFRYYTIPFYLLILHSHIDDNESWIAMGLMYLVINTFTMMMFLFRPFNWNHEPGVQRFIW</sequence>
<dbReference type="EMBL" id="JARPOI010000018">
    <property type="protein sequence ID" value="KAJ9136142.1"/>
    <property type="molecule type" value="Genomic_DNA"/>
</dbReference>
<evidence type="ECO:0000256" key="7">
    <source>
        <dbReference type="ARBA" id="ARBA00022679"/>
    </source>
</evidence>
<evidence type="ECO:0000256" key="8">
    <source>
        <dbReference type="ARBA" id="ARBA00022692"/>
    </source>
</evidence>
<feature type="compositionally biased region" description="Polar residues" evidence="15">
    <location>
        <begin position="247"/>
        <end position="260"/>
    </location>
</feature>
<dbReference type="Pfam" id="PF04922">
    <property type="entry name" value="DIE2_ALG10"/>
    <property type="match status" value="1"/>
</dbReference>
<dbReference type="PIRSF" id="PIRSF028810">
    <property type="entry name" value="Alpha1_2_glucosyltferase_Alg10"/>
    <property type="match status" value="1"/>
</dbReference>
<feature type="transmembrane region" description="Helical" evidence="14">
    <location>
        <begin position="124"/>
        <end position="146"/>
    </location>
</feature>
<comment type="subcellular location">
    <subcellularLocation>
        <location evidence="1">Endoplasmic reticulum membrane</location>
        <topology evidence="1">Multi-pass membrane protein</topology>
    </subcellularLocation>
</comment>
<evidence type="ECO:0000256" key="10">
    <source>
        <dbReference type="ARBA" id="ARBA00022989"/>
    </source>
</evidence>
<keyword evidence="17" id="KW-1185">Reference proteome</keyword>
<comment type="function">
    <text evidence="12">Dol-P-Glc:Glc(2)Man(9)GlcNAc(2)-PP-Dol alpha-1,2-glucosyltransferase that operates in the biosynthetic pathway of dolichol-linked oligosaccharides, the glycan precursors employed in protein asparagine (N)-glycosylation. The assembly of dolichol-linked oligosaccharides begins on the cytosolic side of the endoplasmic reticulum membrane and finishes in its lumen. The sequential addition of sugars to dolichol pyrophosphate produces dolichol-linked oligosaccharides containing fourteen sugars, including two GlcNAcs, nine mannoses and three glucoses. Once assembled, the oligosaccharide is transferred from the lipid to nascent proteins by oligosaccharyltransferases. In the lumen of the endoplasmic reticulum, adds the third and last glucose residue from dolichyl phosphate glucose (Dol-P-Glc) onto the lipid-linked oligosaccharide intermediate Glc(2)Man(9)GlcNAc(2)-PP-Dol to produce Glc(3)Man(9)GlcNAc(2)-PP-Dol.</text>
</comment>
<evidence type="ECO:0000256" key="3">
    <source>
        <dbReference type="ARBA" id="ARBA00010600"/>
    </source>
</evidence>
<evidence type="ECO:0000256" key="12">
    <source>
        <dbReference type="ARBA" id="ARBA00044727"/>
    </source>
</evidence>
<proteinExistence type="inferred from homology"/>
<comment type="pathway">
    <text evidence="2">Protein modification; protein glycosylation.</text>
</comment>
<protein>
    <recommendedName>
        <fullName evidence="5 14">Dol-P-Glc:Glc(2)Man(9)GlcNAc(2)-PP-Dol alpha-1,2-glucosyltransferase</fullName>
        <ecNumber evidence="4 14">2.4.1.256</ecNumber>
    </recommendedName>
</protein>
<keyword evidence="9" id="KW-0256">Endoplasmic reticulum</keyword>
<name>A0ABQ9KIQ4_HEVBR</name>
<evidence type="ECO:0000256" key="2">
    <source>
        <dbReference type="ARBA" id="ARBA00004922"/>
    </source>
</evidence>
<dbReference type="EC" id="2.4.1.256" evidence="4 14"/>
<evidence type="ECO:0000313" key="17">
    <source>
        <dbReference type="Proteomes" id="UP001174677"/>
    </source>
</evidence>
<comment type="catalytic activity">
    <reaction evidence="13">
        <text>an alpha-D-Glc-(1-&gt;3)-alpha-D-Glc-(1-&gt;3)-alpha-D-Man-(1-&gt;2)-alpha-D-Man-(1-&gt;2)-alpha-D-Man-(1-&gt;3)-[alpha-D-Man-(1-&gt;2)-alpha-D-Man-(1-&gt;3)-[alpha-D-Man-(1-&gt;2)-alpha-D-Man-(1-&gt;6)]-alpha-D-Man-(1-&gt;6)]-beta-D-Man-(1-&gt;4)-beta-D-GlcNAc-(1-&gt;4)-alpha-D-GlcNAc-diphospho-di-trans,poly-cis-dolichol + a di-trans,poly-cis-dolichyl beta-D-glucosyl phosphate = a alpha-D-Glc-(1-&gt;2)-alpha-D-Glc-(1-&gt;3)-alpha-D-Glc-(1-&gt;3)-alpha-D-Man-(1-&gt;2)-alpha-D-Man-(1-&gt;2)-alpha-D-Man-(1-&gt;3)-[alpha-D-Man-(1-&gt;2)-alpha-D-Man-(1-&gt;3)-[alpha-D-Man-(1-&gt;2)-alpha-D-Man-(1-&gt;6)]-alpha-D-Man-(1-&gt;6)]-beta-D-Man-(1-&gt;4)-beta-D-GlcNAc-(1-&gt;4)-alpha-D-GlcNAc-diphospho-di-trans,poly-cis-dolichol + a di-trans,poly-cis-dolichyl phosphate + H(+)</text>
        <dbReference type="Rhea" id="RHEA:29543"/>
        <dbReference type="Rhea" id="RHEA-COMP:19498"/>
        <dbReference type="Rhea" id="RHEA-COMP:19502"/>
        <dbReference type="Rhea" id="RHEA-COMP:19512"/>
        <dbReference type="Rhea" id="RHEA-COMP:19522"/>
        <dbReference type="ChEBI" id="CHEBI:15378"/>
        <dbReference type="ChEBI" id="CHEBI:57525"/>
        <dbReference type="ChEBI" id="CHEBI:57683"/>
        <dbReference type="ChEBI" id="CHEBI:132522"/>
        <dbReference type="ChEBI" id="CHEBI:132523"/>
        <dbReference type="EC" id="2.4.1.256"/>
    </reaction>
    <physiologicalReaction direction="left-to-right" evidence="13">
        <dbReference type="Rhea" id="RHEA:29544"/>
    </physiologicalReaction>
</comment>
<reference evidence="16 17" key="1">
    <citation type="journal article" date="2023" name="Plant Biotechnol. J.">
        <title>Chromosome-level wild Hevea brasiliensis genome provides new tools for genomic-assisted breeding and valuable loci to elevate rubber yield.</title>
        <authorList>
            <person name="Cheng H."/>
            <person name="Song X."/>
            <person name="Hu Y."/>
            <person name="Wu T."/>
            <person name="Yang Q."/>
            <person name="An Z."/>
            <person name="Feng S."/>
            <person name="Deng Z."/>
            <person name="Wu W."/>
            <person name="Zeng X."/>
            <person name="Tu M."/>
            <person name="Wang X."/>
            <person name="Huang H."/>
        </authorList>
    </citation>
    <scope>NUCLEOTIDE SEQUENCE [LARGE SCALE GENOMIC DNA]</scope>
    <source>
        <strain evidence="16">MT/VB/25A 57/8</strain>
    </source>
</reference>
<evidence type="ECO:0000256" key="6">
    <source>
        <dbReference type="ARBA" id="ARBA00022676"/>
    </source>
</evidence>
<keyword evidence="11 14" id="KW-0472">Membrane</keyword>
<feature type="transmembrane region" description="Helical" evidence="14">
    <location>
        <begin position="401"/>
        <end position="422"/>
    </location>
</feature>
<feature type="transmembrane region" description="Helical" evidence="14">
    <location>
        <begin position="472"/>
        <end position="492"/>
    </location>
</feature>
<dbReference type="Proteomes" id="UP001174677">
    <property type="component" value="Chromosome 18"/>
</dbReference>
<keyword evidence="10 14" id="KW-1133">Transmembrane helix</keyword>
<dbReference type="InterPro" id="IPR016900">
    <property type="entry name" value="Alg10"/>
</dbReference>
<evidence type="ECO:0000256" key="15">
    <source>
        <dbReference type="SAM" id="MobiDB-lite"/>
    </source>
</evidence>
<evidence type="ECO:0000256" key="5">
    <source>
        <dbReference type="ARBA" id="ARBA00018512"/>
    </source>
</evidence>
<keyword evidence="7" id="KW-0808">Transferase</keyword>
<keyword evidence="6 14" id="KW-0328">Glycosyltransferase</keyword>
<gene>
    <name evidence="16" type="ORF">P3X46_033250</name>
</gene>
<evidence type="ECO:0000256" key="13">
    <source>
        <dbReference type="ARBA" id="ARBA00048064"/>
    </source>
</evidence>
<feature type="transmembrane region" description="Helical" evidence="14">
    <location>
        <begin position="321"/>
        <end position="345"/>
    </location>
</feature>
<evidence type="ECO:0000256" key="9">
    <source>
        <dbReference type="ARBA" id="ARBA00022824"/>
    </source>
</evidence>
<evidence type="ECO:0000313" key="16">
    <source>
        <dbReference type="EMBL" id="KAJ9136142.1"/>
    </source>
</evidence>
<feature type="transmembrane region" description="Helical" evidence="14">
    <location>
        <begin position="60"/>
        <end position="79"/>
    </location>
</feature>
<organism evidence="16 17">
    <name type="scientific">Hevea brasiliensis</name>
    <name type="common">Para rubber tree</name>
    <name type="synonym">Siphonia brasiliensis</name>
    <dbReference type="NCBI Taxonomy" id="3981"/>
    <lineage>
        <taxon>Eukaryota</taxon>
        <taxon>Viridiplantae</taxon>
        <taxon>Streptophyta</taxon>
        <taxon>Embryophyta</taxon>
        <taxon>Tracheophyta</taxon>
        <taxon>Spermatophyta</taxon>
        <taxon>Magnoliopsida</taxon>
        <taxon>eudicotyledons</taxon>
        <taxon>Gunneridae</taxon>
        <taxon>Pentapetalae</taxon>
        <taxon>rosids</taxon>
        <taxon>fabids</taxon>
        <taxon>Malpighiales</taxon>
        <taxon>Euphorbiaceae</taxon>
        <taxon>Crotonoideae</taxon>
        <taxon>Micrandreae</taxon>
        <taxon>Hevea</taxon>
    </lineage>
</organism>
<feature type="transmembrane region" description="Helical" evidence="14">
    <location>
        <begin position="91"/>
        <end position="112"/>
    </location>
</feature>
<dbReference type="PANTHER" id="PTHR12989:SF10">
    <property type="entry name" value="DOL-P-GLC:GLC(2)MAN(9)GLCNAC(2)-PP-DOL ALPHA-1,2-GLUCOSYLTRANSFERASE-RELATED"/>
    <property type="match status" value="1"/>
</dbReference>
<evidence type="ECO:0000256" key="11">
    <source>
        <dbReference type="ARBA" id="ARBA00023136"/>
    </source>
</evidence>
<feature type="compositionally biased region" description="Polar residues" evidence="15">
    <location>
        <begin position="224"/>
        <end position="233"/>
    </location>
</feature>
<evidence type="ECO:0000256" key="1">
    <source>
        <dbReference type="ARBA" id="ARBA00004477"/>
    </source>
</evidence>
<dbReference type="PANTHER" id="PTHR12989">
    <property type="entry name" value="ALPHA-1,2-GLUCOSYLTRANSFERASE ALG10"/>
    <property type="match status" value="1"/>
</dbReference>
<feature type="transmembrane region" description="Helical" evidence="14">
    <location>
        <begin position="357"/>
        <end position="381"/>
    </location>
</feature>
<accession>A0ABQ9KIQ4</accession>
<feature type="transmembrane region" description="Helical" evidence="14">
    <location>
        <begin position="166"/>
        <end position="196"/>
    </location>
</feature>
<comment type="caution">
    <text evidence="16">The sequence shown here is derived from an EMBL/GenBank/DDBJ whole genome shotgun (WGS) entry which is preliminary data.</text>
</comment>
<evidence type="ECO:0000256" key="4">
    <source>
        <dbReference type="ARBA" id="ARBA00011967"/>
    </source>
</evidence>
<feature type="transmembrane region" description="Helical" evidence="14">
    <location>
        <begin position="281"/>
        <end position="301"/>
    </location>
</feature>
<comment type="similarity">
    <text evidence="3 14">Belongs to the ALG10 glucosyltransferase family.</text>
</comment>
<evidence type="ECO:0000256" key="14">
    <source>
        <dbReference type="PIRNR" id="PIRNR028810"/>
    </source>
</evidence>